<reference evidence="1" key="1">
    <citation type="submission" date="2014-09" db="EMBL/GenBank/DDBJ databases">
        <authorList>
            <person name="Magalhaes I.L.F."/>
            <person name="Oliveira U."/>
            <person name="Santos F.R."/>
            <person name="Vidigal T.H.D.A."/>
            <person name="Brescovit A.D."/>
            <person name="Santos A.J."/>
        </authorList>
    </citation>
    <scope>NUCLEOTIDE SEQUENCE</scope>
    <source>
        <tissue evidence="1">Shoot tissue taken approximately 20 cm above the soil surface</tissue>
    </source>
</reference>
<dbReference type="EMBL" id="GBRH01279816">
    <property type="protein sequence ID" value="JAD18079.1"/>
    <property type="molecule type" value="Transcribed_RNA"/>
</dbReference>
<accession>A0A0A8XVT4</accession>
<dbReference type="AlphaFoldDB" id="A0A0A8XVT4"/>
<reference evidence="1" key="2">
    <citation type="journal article" date="2015" name="Data Brief">
        <title>Shoot transcriptome of the giant reed, Arundo donax.</title>
        <authorList>
            <person name="Barrero R.A."/>
            <person name="Guerrero F.D."/>
            <person name="Moolhuijzen P."/>
            <person name="Goolsby J.A."/>
            <person name="Tidwell J."/>
            <person name="Bellgard S.E."/>
            <person name="Bellgard M.I."/>
        </authorList>
    </citation>
    <scope>NUCLEOTIDE SEQUENCE</scope>
    <source>
        <tissue evidence="1">Shoot tissue taken approximately 20 cm above the soil surface</tissue>
    </source>
</reference>
<proteinExistence type="predicted"/>
<evidence type="ECO:0000313" key="1">
    <source>
        <dbReference type="EMBL" id="JAD18079.1"/>
    </source>
</evidence>
<sequence>MWHHLKAVCFLRERRLRKGERRGSSLSLVHQVVADA</sequence>
<organism evidence="1">
    <name type="scientific">Arundo donax</name>
    <name type="common">Giant reed</name>
    <name type="synonym">Donax arundinaceus</name>
    <dbReference type="NCBI Taxonomy" id="35708"/>
    <lineage>
        <taxon>Eukaryota</taxon>
        <taxon>Viridiplantae</taxon>
        <taxon>Streptophyta</taxon>
        <taxon>Embryophyta</taxon>
        <taxon>Tracheophyta</taxon>
        <taxon>Spermatophyta</taxon>
        <taxon>Magnoliopsida</taxon>
        <taxon>Liliopsida</taxon>
        <taxon>Poales</taxon>
        <taxon>Poaceae</taxon>
        <taxon>PACMAD clade</taxon>
        <taxon>Arundinoideae</taxon>
        <taxon>Arundineae</taxon>
        <taxon>Arundo</taxon>
    </lineage>
</organism>
<name>A0A0A8XVT4_ARUDO</name>
<protein>
    <submittedName>
        <fullName evidence="1">Uncharacterized protein</fullName>
    </submittedName>
</protein>